<dbReference type="EMBL" id="AP014800">
    <property type="protein sequence ID" value="BAQ69293.1"/>
    <property type="molecule type" value="Genomic_DNA"/>
</dbReference>
<dbReference type="AlphaFoldDB" id="A0A0D6B2A4"/>
<proteinExistence type="predicted"/>
<reference evidence="1 2" key="1">
    <citation type="submission" date="2015-02" db="EMBL/GenBank/DDBJ databases">
        <title>Genome sequene of Rhodovulum sulfidophilum DSM 2351.</title>
        <authorList>
            <person name="Nagao N."/>
        </authorList>
    </citation>
    <scope>NUCLEOTIDE SEQUENCE [LARGE SCALE GENOMIC DNA]</scope>
    <source>
        <strain evidence="1 2">DSM 2351</strain>
    </source>
</reference>
<accession>A0A0D6B2A4</accession>
<dbReference type="eggNOG" id="ENOG5032YYC">
    <property type="taxonomic scope" value="Bacteria"/>
</dbReference>
<protein>
    <recommendedName>
        <fullName evidence="3">Lipoprotein</fullName>
    </recommendedName>
</protein>
<dbReference type="Proteomes" id="UP000064912">
    <property type="component" value="Chromosome"/>
</dbReference>
<evidence type="ECO:0000313" key="1">
    <source>
        <dbReference type="EMBL" id="BAQ69293.1"/>
    </source>
</evidence>
<evidence type="ECO:0008006" key="3">
    <source>
        <dbReference type="Google" id="ProtNLM"/>
    </source>
</evidence>
<organism evidence="1 2">
    <name type="scientific">Rhodovulum sulfidophilum</name>
    <name type="common">Rhodobacter sulfidophilus</name>
    <dbReference type="NCBI Taxonomy" id="35806"/>
    <lineage>
        <taxon>Bacteria</taxon>
        <taxon>Pseudomonadati</taxon>
        <taxon>Pseudomonadota</taxon>
        <taxon>Alphaproteobacteria</taxon>
        <taxon>Rhodobacterales</taxon>
        <taxon>Paracoccaceae</taxon>
        <taxon>Rhodovulum</taxon>
    </lineage>
</organism>
<dbReference type="PATRIC" id="fig|35806.4.peg.2202"/>
<dbReference type="PROSITE" id="PS51257">
    <property type="entry name" value="PROKAR_LIPOPROTEIN"/>
    <property type="match status" value="1"/>
</dbReference>
<evidence type="ECO:0000313" key="2">
    <source>
        <dbReference type="Proteomes" id="UP000064912"/>
    </source>
</evidence>
<gene>
    <name evidence="1" type="ORF">NHU_02139</name>
</gene>
<sequence>MKSSLSAALCAALAVSSCGTVRESRLNPFNWFSSSTETETAAEQPLRRNEVADPRPLVDQVTGMTVDRAPGGAILTVIGLPARQGFWDAALVPVAAAEDEAPADTLVFDFRIARPGTATPVGTEPSRLITAGRFISEDDLKGIRTLVVRGAQNQRQSRR</sequence>
<name>A0A0D6B2A4_RHOSU</name>
<dbReference type="KEGG" id="rsu:NHU_02139"/>